<name>A0A327NPF3_9BACT</name>
<comment type="caution">
    <text evidence="2">The sequence shown here is derived from an EMBL/GenBank/DDBJ whole genome shotgun (WGS) entry which is preliminary data.</text>
</comment>
<feature type="signal peptide" evidence="1">
    <location>
        <begin position="1"/>
        <end position="20"/>
    </location>
</feature>
<keyword evidence="1" id="KW-0732">Signal</keyword>
<evidence type="ECO:0000313" key="2">
    <source>
        <dbReference type="EMBL" id="RAI76663.1"/>
    </source>
</evidence>
<accession>A0A327NPF3</accession>
<dbReference type="Proteomes" id="UP000249016">
    <property type="component" value="Unassembled WGS sequence"/>
</dbReference>
<protein>
    <recommendedName>
        <fullName evidence="4">Phosphodiester glycosidase family protein</fullName>
    </recommendedName>
</protein>
<dbReference type="EMBL" id="QLII01000001">
    <property type="protein sequence ID" value="RAI76663.1"/>
    <property type="molecule type" value="Genomic_DNA"/>
</dbReference>
<proteinExistence type="predicted"/>
<evidence type="ECO:0000256" key="1">
    <source>
        <dbReference type="SAM" id="SignalP"/>
    </source>
</evidence>
<dbReference type="AlphaFoldDB" id="A0A327NPF3"/>
<feature type="chain" id="PRO_5016359820" description="Phosphodiester glycosidase family protein" evidence="1">
    <location>
        <begin position="21"/>
        <end position="167"/>
    </location>
</feature>
<evidence type="ECO:0000313" key="3">
    <source>
        <dbReference type="Proteomes" id="UP000249016"/>
    </source>
</evidence>
<evidence type="ECO:0008006" key="4">
    <source>
        <dbReference type="Google" id="ProtNLM"/>
    </source>
</evidence>
<sequence>MMKKLVFLLIYLAGVFTLQAQSTPDSVQVKNAPWRSTRINRDVVWQEVHFDSLFRARQNVNLIVLKNRRRRPTIAFASAGDSLKPTSWFGQRFKALVALNGTFFDTKNGGSVDLIKIDGQLIDTTRLAGKALIEHQQAAIVIHKNRVRIVFGVINPDGIDNYRTKIA</sequence>
<reference evidence="2 3" key="1">
    <citation type="submission" date="2018-06" db="EMBL/GenBank/DDBJ databases">
        <title>Spirosoma sp. HMF3257 Genome sequencing and assembly.</title>
        <authorList>
            <person name="Kang H."/>
            <person name="Cha I."/>
            <person name="Kim H."/>
            <person name="Kang J."/>
            <person name="Joh K."/>
        </authorList>
    </citation>
    <scope>NUCLEOTIDE SEQUENCE [LARGE SCALE GENOMIC DNA]</scope>
    <source>
        <strain evidence="2 3">HMF3257</strain>
    </source>
</reference>
<gene>
    <name evidence="2" type="ORF">HMF3257_25350</name>
</gene>
<keyword evidence="3" id="KW-1185">Reference proteome</keyword>
<organism evidence="2 3">
    <name type="scientific">Spirosoma telluris</name>
    <dbReference type="NCBI Taxonomy" id="2183553"/>
    <lineage>
        <taxon>Bacteria</taxon>
        <taxon>Pseudomonadati</taxon>
        <taxon>Bacteroidota</taxon>
        <taxon>Cytophagia</taxon>
        <taxon>Cytophagales</taxon>
        <taxon>Cytophagaceae</taxon>
        <taxon>Spirosoma</taxon>
    </lineage>
</organism>